<evidence type="ECO:0000256" key="1">
    <source>
        <dbReference type="SAM" id="MobiDB-lite"/>
    </source>
</evidence>
<proteinExistence type="predicted"/>
<keyword evidence="3" id="KW-1185">Reference proteome</keyword>
<feature type="compositionally biased region" description="Acidic residues" evidence="1">
    <location>
        <begin position="210"/>
        <end position="223"/>
    </location>
</feature>
<name>A0ABQ9NM18_9PEZI</name>
<evidence type="ECO:0000313" key="3">
    <source>
        <dbReference type="Proteomes" id="UP001172684"/>
    </source>
</evidence>
<reference evidence="2" key="1">
    <citation type="submission" date="2022-10" db="EMBL/GenBank/DDBJ databases">
        <title>Culturing micro-colonial fungi from biological soil crusts in the Mojave desert and describing Neophaeococcomyces mojavensis, and introducing the new genera and species Taxawa tesnikishii.</title>
        <authorList>
            <person name="Kurbessoian T."/>
            <person name="Stajich J.E."/>
        </authorList>
    </citation>
    <scope>NUCLEOTIDE SEQUENCE</scope>
    <source>
        <strain evidence="2">TK_1</strain>
    </source>
</reference>
<sequence length="508" mass="56593">MDTIREAMTMLSSEPAESLAARHQDIEERFLARAWPAQPVERDKRLPIAFHIADPSYEGRNIFTFPASYVPTGIEKPGYRGLWVTDEEGKMMCFDAESKVTRVISCVKCHEAGRTICDCAEDMSQCGPCASEGVSCIPRMMDMPLHAWEWYDGDEICTCLAENPEATSKVSAEEDQTIHDLQPATPQQRPRRKVAEKQVLSAKTKQQGVVDEDEEEQNDDAESGSEYGGWSSGTNGSGYEDEQGLHSSTAKKLGASKRSPSKRTKQATRGTPQKRARSEVDEDDQEDEEEEACPTKKRRGPDGRGYDVLTAAGAWSQGLAMAPVDMSLVEICTFHPHAYKLLDCVDRFQRNQVTPTAVAKAVNQSRGLSGDNQVYANTVLKMIEARMREKYGQEWKQWSSNQEPATLNYNVGHFQPNPDLAQIPLADLGRGVTKFPSGRDAWVITPCVLYAQAHPEENLMYPDDVPELAQRLPNVSGPRTGVNEDDDAVTRMGVRRYGQKARLRQQQG</sequence>
<feature type="compositionally biased region" description="Acidic residues" evidence="1">
    <location>
        <begin position="280"/>
        <end position="292"/>
    </location>
</feature>
<organism evidence="2 3">
    <name type="scientific">Coniosporium apollinis</name>
    <dbReference type="NCBI Taxonomy" id="61459"/>
    <lineage>
        <taxon>Eukaryota</taxon>
        <taxon>Fungi</taxon>
        <taxon>Dikarya</taxon>
        <taxon>Ascomycota</taxon>
        <taxon>Pezizomycotina</taxon>
        <taxon>Dothideomycetes</taxon>
        <taxon>Dothideomycetes incertae sedis</taxon>
        <taxon>Coniosporium</taxon>
    </lineage>
</organism>
<comment type="caution">
    <text evidence="2">The sequence shown here is derived from an EMBL/GenBank/DDBJ whole genome shotgun (WGS) entry which is preliminary data.</text>
</comment>
<dbReference type="Proteomes" id="UP001172684">
    <property type="component" value="Unassembled WGS sequence"/>
</dbReference>
<dbReference type="EMBL" id="JAPDRL010000057">
    <property type="protein sequence ID" value="KAJ9661464.1"/>
    <property type="molecule type" value="Genomic_DNA"/>
</dbReference>
<protein>
    <submittedName>
        <fullName evidence="2">Uncharacterized protein</fullName>
    </submittedName>
</protein>
<accession>A0ABQ9NM18</accession>
<gene>
    <name evidence="2" type="ORF">H2201_006495</name>
</gene>
<feature type="region of interest" description="Disordered" evidence="1">
    <location>
        <begin position="168"/>
        <end position="306"/>
    </location>
</feature>
<evidence type="ECO:0000313" key="2">
    <source>
        <dbReference type="EMBL" id="KAJ9661464.1"/>
    </source>
</evidence>